<dbReference type="GO" id="GO:0046933">
    <property type="term" value="F:proton-transporting ATP synthase activity, rotational mechanism"/>
    <property type="evidence" value="ECO:0007669"/>
    <property type="project" value="TreeGrafter"/>
</dbReference>
<evidence type="ECO:0000256" key="4">
    <source>
        <dbReference type="ARBA" id="ARBA00020580"/>
    </source>
</evidence>
<keyword evidence="14" id="KW-1006">Bacterial flagellum protein export</keyword>
<dbReference type="PANTHER" id="PTHR15184:SF81">
    <property type="entry name" value="FLAGELLUM-SPECIFIC ATP SYNTHASE"/>
    <property type="match status" value="1"/>
</dbReference>
<dbReference type="InterPro" id="IPR027417">
    <property type="entry name" value="P-loop_NTPase"/>
</dbReference>
<evidence type="ECO:0000256" key="16">
    <source>
        <dbReference type="ARBA" id="ARBA00034006"/>
    </source>
</evidence>
<dbReference type="PANTHER" id="PTHR15184">
    <property type="entry name" value="ATP SYNTHASE"/>
    <property type="match status" value="1"/>
</dbReference>
<evidence type="ECO:0000256" key="8">
    <source>
        <dbReference type="ARBA" id="ARBA00022781"/>
    </source>
</evidence>
<dbReference type="GO" id="GO:0030254">
    <property type="term" value="P:protein secretion by the type III secretion system"/>
    <property type="evidence" value="ECO:0007669"/>
    <property type="project" value="InterPro"/>
</dbReference>
<dbReference type="GO" id="GO:0030257">
    <property type="term" value="C:type III protein secretion system complex"/>
    <property type="evidence" value="ECO:0007669"/>
    <property type="project" value="InterPro"/>
</dbReference>
<evidence type="ECO:0000313" key="20">
    <source>
        <dbReference type="Proteomes" id="UP000030460"/>
    </source>
</evidence>
<dbReference type="GO" id="GO:0008564">
    <property type="term" value="F:protein-exporting ATPase activity"/>
    <property type="evidence" value="ECO:0007669"/>
    <property type="project" value="UniProtKB-EC"/>
</dbReference>
<evidence type="ECO:0000256" key="5">
    <source>
        <dbReference type="ARBA" id="ARBA00022448"/>
    </source>
</evidence>
<dbReference type="FunFam" id="3.40.50.12240:FF:000002">
    <property type="entry name" value="Flagellum-specific ATP synthase FliI"/>
    <property type="match status" value="1"/>
</dbReference>
<dbReference type="Gene3D" id="3.40.50.12240">
    <property type="match status" value="1"/>
</dbReference>
<comment type="catalytic activity">
    <reaction evidence="16">
        <text>ATP + H2O + cellular proteinSide 1 = ADP + phosphate + cellular proteinSide 2.</text>
        <dbReference type="EC" id="7.4.2.8"/>
    </reaction>
</comment>
<reference evidence="19" key="2">
    <citation type="submission" date="2020-04" db="EMBL/GenBank/DDBJ databases">
        <authorList>
            <person name="Alexandrino P."/>
            <person name="Mendonca T."/>
            <person name="Guaman L."/>
            <person name="Cherix J."/>
            <person name="Lozano-Sakalauskas G."/>
            <person name="Fujita A."/>
            <person name="Filho E.R."/>
            <person name="Long P."/>
            <person name="Padilla G."/>
            <person name="Taciro M.K."/>
            <person name="Gomez J.G."/>
            <person name="Silva L.F."/>
            <person name="Torres M."/>
        </authorList>
    </citation>
    <scope>NUCLEOTIDE SEQUENCE</scope>
    <source>
        <strain evidence="19">LMG 19450</strain>
    </source>
</reference>
<keyword evidence="5" id="KW-0813">Transport</keyword>
<dbReference type="InterPro" id="IPR005714">
    <property type="entry name" value="ATPase_T3SS_FliI/YscN"/>
</dbReference>
<keyword evidence="19" id="KW-0969">Cilium</keyword>
<organism evidence="19 20">
    <name type="scientific">Paraburkholderia sacchari</name>
    <dbReference type="NCBI Taxonomy" id="159450"/>
    <lineage>
        <taxon>Bacteria</taxon>
        <taxon>Pseudomonadati</taxon>
        <taxon>Pseudomonadota</taxon>
        <taxon>Betaproteobacteria</taxon>
        <taxon>Burkholderiales</taxon>
        <taxon>Burkholderiaceae</taxon>
        <taxon>Paraburkholderia</taxon>
    </lineage>
</organism>
<dbReference type="CDD" id="cd18117">
    <property type="entry name" value="ATP-synt_flagellum-secretory_path_III_N"/>
    <property type="match status" value="1"/>
</dbReference>
<evidence type="ECO:0000256" key="15">
    <source>
        <dbReference type="ARBA" id="ARBA00023310"/>
    </source>
</evidence>
<dbReference type="GO" id="GO:0071973">
    <property type="term" value="P:bacterial-type flagellum-dependent cell motility"/>
    <property type="evidence" value="ECO:0007669"/>
    <property type="project" value="InterPro"/>
</dbReference>
<dbReference type="RefSeq" id="WP_052148416.1">
    <property type="nucleotide sequence ID" value="NZ_CADFGF010000001.1"/>
</dbReference>
<dbReference type="Pfam" id="PF00006">
    <property type="entry name" value="ATP-synt_ab"/>
    <property type="match status" value="1"/>
</dbReference>
<dbReference type="NCBIfam" id="TIGR01026">
    <property type="entry name" value="fliI_yscN"/>
    <property type="match status" value="1"/>
</dbReference>
<keyword evidence="20" id="KW-1185">Reference proteome</keyword>
<dbReference type="Pfam" id="PF18269">
    <property type="entry name" value="T3SS_ATPase_C"/>
    <property type="match status" value="1"/>
</dbReference>
<dbReference type="InterPro" id="IPR020005">
    <property type="entry name" value="FliI_clade1"/>
</dbReference>
<keyword evidence="19" id="KW-0966">Cell projection</keyword>
<dbReference type="InterPro" id="IPR040627">
    <property type="entry name" value="T3SS_ATPase_C"/>
</dbReference>
<keyword evidence="8" id="KW-0375">Hydrogen ion transport</keyword>
<evidence type="ECO:0000256" key="14">
    <source>
        <dbReference type="ARBA" id="ARBA00023225"/>
    </source>
</evidence>
<evidence type="ECO:0000256" key="13">
    <source>
        <dbReference type="ARBA" id="ARBA00023065"/>
    </source>
</evidence>
<dbReference type="Proteomes" id="UP000030460">
    <property type="component" value="Unassembled WGS sequence"/>
</dbReference>
<keyword evidence="12" id="KW-1278">Translocase</keyword>
<evidence type="ECO:0000256" key="11">
    <source>
        <dbReference type="ARBA" id="ARBA00022927"/>
    </source>
</evidence>
<keyword evidence="11" id="KW-0653">Protein transport</keyword>
<evidence type="ECO:0000256" key="2">
    <source>
        <dbReference type="ARBA" id="ARBA00008936"/>
    </source>
</evidence>
<keyword evidence="13" id="KW-0406">Ion transport</keyword>
<dbReference type="AlphaFoldDB" id="A0A8T6Z8C1"/>
<feature type="compositionally biased region" description="Low complexity" evidence="17">
    <location>
        <begin position="103"/>
        <end position="117"/>
    </location>
</feature>
<dbReference type="GO" id="GO:0016887">
    <property type="term" value="F:ATP hydrolysis activity"/>
    <property type="evidence" value="ECO:0007669"/>
    <property type="project" value="InterPro"/>
</dbReference>
<dbReference type="GO" id="GO:0005524">
    <property type="term" value="F:ATP binding"/>
    <property type="evidence" value="ECO:0007669"/>
    <property type="project" value="UniProtKB-KW"/>
</dbReference>
<comment type="similarity">
    <text evidence="2">Belongs to the ATPase alpha/beta chains family.</text>
</comment>
<name>A0A8T6Z8C1_9BURK</name>
<keyword evidence="7" id="KW-0547">Nucleotide-binding</keyword>
<evidence type="ECO:0000256" key="6">
    <source>
        <dbReference type="ARBA" id="ARBA00022490"/>
    </source>
</evidence>
<dbReference type="GO" id="GO:0044780">
    <property type="term" value="P:bacterial-type flagellum assembly"/>
    <property type="evidence" value="ECO:0007669"/>
    <property type="project" value="InterPro"/>
</dbReference>
<evidence type="ECO:0000259" key="18">
    <source>
        <dbReference type="SMART" id="SM00382"/>
    </source>
</evidence>
<dbReference type="SMART" id="SM00382">
    <property type="entry name" value="AAA"/>
    <property type="match status" value="1"/>
</dbReference>
<evidence type="ECO:0000256" key="3">
    <source>
        <dbReference type="ARBA" id="ARBA00012473"/>
    </source>
</evidence>
<keyword evidence="9" id="KW-1005">Bacterial flagellum biogenesis</keyword>
<dbReference type="InterPro" id="IPR050053">
    <property type="entry name" value="ATPase_alpha/beta_chains"/>
</dbReference>
<keyword evidence="10" id="KW-0067">ATP-binding</keyword>
<dbReference type="GO" id="GO:0005737">
    <property type="term" value="C:cytoplasm"/>
    <property type="evidence" value="ECO:0007669"/>
    <property type="project" value="UniProtKB-SubCell"/>
</dbReference>
<comment type="subcellular location">
    <subcellularLocation>
        <location evidence="1">Cytoplasm</location>
    </subcellularLocation>
</comment>
<evidence type="ECO:0000256" key="17">
    <source>
        <dbReference type="SAM" id="MobiDB-lite"/>
    </source>
</evidence>
<proteinExistence type="inferred from homology"/>
<evidence type="ECO:0000256" key="9">
    <source>
        <dbReference type="ARBA" id="ARBA00022795"/>
    </source>
</evidence>
<dbReference type="SUPFAM" id="SSF52540">
    <property type="entry name" value="P-loop containing nucleoside triphosphate hydrolases"/>
    <property type="match status" value="1"/>
</dbReference>
<evidence type="ECO:0000256" key="7">
    <source>
        <dbReference type="ARBA" id="ARBA00022741"/>
    </source>
</evidence>
<evidence type="ECO:0000256" key="10">
    <source>
        <dbReference type="ARBA" id="ARBA00022840"/>
    </source>
</evidence>
<dbReference type="InterPro" id="IPR003593">
    <property type="entry name" value="AAA+_ATPase"/>
</dbReference>
<comment type="caution">
    <text evidence="19">The sequence shown here is derived from an EMBL/GenBank/DDBJ whole genome shotgun (WGS) entry which is preliminary data.</text>
</comment>
<dbReference type="NCBIfam" id="TIGR03496">
    <property type="entry name" value="FliI_clade1"/>
    <property type="match status" value="1"/>
</dbReference>
<keyword evidence="19" id="KW-0282">Flagellum</keyword>
<feature type="domain" description="AAA+ ATPase" evidence="18">
    <location>
        <begin position="305"/>
        <end position="488"/>
    </location>
</feature>
<protein>
    <recommendedName>
        <fullName evidence="4">Flagellum-specific ATP synthase</fullName>
        <ecNumber evidence="3">7.1.2.2</ecNumber>
    </recommendedName>
</protein>
<reference evidence="19" key="1">
    <citation type="journal article" date="2015" name="Genome Announc.">
        <title>Draft Genome Sequence of the Polyhydroxyalkanoate-Producing Bacterium Burkholderia sacchari LMG 19450 Isolated from Brazilian Sugarcane Plantation Soil.</title>
        <authorList>
            <person name="Alexandrino P.M."/>
            <person name="Mendonca T.T."/>
            <person name="Guaman Bautista L.P."/>
            <person name="Cherix J."/>
            <person name="Lozano-Sakalauskas G.C."/>
            <person name="Fujita A."/>
            <person name="Ramos Filho E."/>
            <person name="Long P."/>
            <person name="Padilla G."/>
            <person name="Taciro M.K."/>
            <person name="Gomez J.G."/>
            <person name="Silva L.F."/>
        </authorList>
    </citation>
    <scope>NUCLEOTIDE SEQUENCE</scope>
    <source>
        <strain evidence="19">LMG 19450</strain>
    </source>
</reference>
<evidence type="ECO:0000256" key="1">
    <source>
        <dbReference type="ARBA" id="ARBA00004496"/>
    </source>
</evidence>
<dbReference type="EC" id="7.1.2.2" evidence="3"/>
<dbReference type="CDD" id="cd01136">
    <property type="entry name" value="ATPase_flagellum-secretory_path_III"/>
    <property type="match status" value="1"/>
</dbReference>
<sequence length="596" mass="61913">MSPNPHQTIHTGGLTALEQELALASFGSGAHDLAQTRGMLVGDDAQASPHGADAAAQAVSKAAATLDAVEAAIADAAHAATAAHAADTSSAAWNGADAGHDYPSASHSGAHAPAADPRAPHTPPPGYDPANPHLAAWNAHLASVRARNALALPLRGCGRLTRAAGLVLEAVGLRLAVGAEVMIELPPGSSLPMAEAEVVGFAGDKLFLMPTTEVAGLLPGARVWPLESAPIADPMSGAKRLPVGWGLLGRVLDASGRPLDGLGALNAEADAPLTAPVINPLNREPIHKVLDVGVRAINALLTVGRGQRMGLFAGSGVGKSVLLGTMARATSAEVIVIGLIGERGREVKEFIEQILGVEGLARSVVVAAPADVSPLLRMQAAAYTTTLAEYFRDQGKHVLLLMDSLTRYAMAQREIALAIGEPPATKGYPPSVFAKLPALVERTGNGPEGGGSITAFYTVLTEGDDQQDPIADSARAILDGHIVLSRTLAEAGHYPAIDIEASISRAMTALIDEPHLNRTRAFKQMLSRYQRNRDLINVGAYVSGRDAVLDRAIALYPRIEAFLQQGFRETANYEQSVEMLGALIGNAQGNGQGART</sequence>
<dbReference type="InterPro" id="IPR000194">
    <property type="entry name" value="ATPase_F1/V1/A1_a/bsu_nucl-bd"/>
</dbReference>
<dbReference type="InterPro" id="IPR020003">
    <property type="entry name" value="ATPase_a/bsu_AS"/>
</dbReference>
<keyword evidence="15" id="KW-0066">ATP synthesis</keyword>
<dbReference type="CDD" id="cd18114">
    <property type="entry name" value="ATP-synt_flagellum-secretory_path_III_C"/>
    <property type="match status" value="1"/>
</dbReference>
<accession>A0A8T6Z8C1</accession>
<gene>
    <name evidence="19" type="primary">fliI</name>
    <name evidence="19" type="ORF">NH14_007185</name>
</gene>
<dbReference type="PROSITE" id="PS00152">
    <property type="entry name" value="ATPASE_ALPHA_BETA"/>
    <property type="match status" value="1"/>
</dbReference>
<feature type="region of interest" description="Disordered" evidence="17">
    <location>
        <begin position="97"/>
        <end position="131"/>
    </location>
</feature>
<evidence type="ECO:0000313" key="19">
    <source>
        <dbReference type="EMBL" id="NLP60941.1"/>
    </source>
</evidence>
<dbReference type="EMBL" id="JTDB02000002">
    <property type="protein sequence ID" value="NLP60941.1"/>
    <property type="molecule type" value="Genomic_DNA"/>
</dbReference>
<evidence type="ECO:0000256" key="12">
    <source>
        <dbReference type="ARBA" id="ARBA00022967"/>
    </source>
</evidence>
<dbReference type="OrthoDB" id="9803053at2"/>
<keyword evidence="6" id="KW-0963">Cytoplasm</keyword>